<name>M1DJF1_SOLTU</name>
<reference evidence="3" key="1">
    <citation type="journal article" date="2011" name="Nature">
        <title>Genome sequence and analysis of the tuber crop potato.</title>
        <authorList>
            <consortium name="The Potato Genome Sequencing Consortium"/>
        </authorList>
    </citation>
    <scope>NUCLEOTIDE SEQUENCE [LARGE SCALE GENOMIC DNA]</scope>
    <source>
        <strain evidence="3">cv. DM1-3 516 R44</strain>
    </source>
</reference>
<dbReference type="HOGENOM" id="CLU_1920783_0_0_1"/>
<dbReference type="InParanoid" id="M1DJF1"/>
<evidence type="ECO:0000313" key="2">
    <source>
        <dbReference type="EnsemblPlants" id="PGSC0003DMT400090014"/>
    </source>
</evidence>
<evidence type="ECO:0000256" key="1">
    <source>
        <dbReference type="SAM" id="MobiDB-lite"/>
    </source>
</evidence>
<keyword evidence="3" id="KW-1185">Reference proteome</keyword>
<dbReference type="PaxDb" id="4113-PGSC0003DMT400090014"/>
<sequence length="132" mass="14058">MSTHSARESQWVKGVGWSSCGKWVSEWNAFETGIEFPANSEIHLATMIGDAAMANDDAKLEAFETAKEELGTQDSAVYDDLEDLKGVMVQTVVEASIWYTSMVGSSGAKDGAKSGTDAPTEGVTDMQSSPQA</sequence>
<protein>
    <submittedName>
        <fullName evidence="2">Polyprotein protein</fullName>
    </submittedName>
</protein>
<dbReference type="Proteomes" id="UP000011115">
    <property type="component" value="Unassembled WGS sequence"/>
</dbReference>
<feature type="compositionally biased region" description="Low complexity" evidence="1">
    <location>
        <begin position="104"/>
        <end position="115"/>
    </location>
</feature>
<proteinExistence type="predicted"/>
<dbReference type="AlphaFoldDB" id="M1DJF1"/>
<accession>M1DJF1</accession>
<reference evidence="2" key="2">
    <citation type="submission" date="2015-06" db="UniProtKB">
        <authorList>
            <consortium name="EnsemblPlants"/>
        </authorList>
    </citation>
    <scope>IDENTIFICATION</scope>
    <source>
        <strain evidence="2">DM1-3 516 R44</strain>
    </source>
</reference>
<dbReference type="EnsemblPlants" id="PGSC0003DMT400090014">
    <property type="protein sequence ID" value="PGSC0003DMT400090014"/>
    <property type="gene ID" value="PGSC0003DMG400039585"/>
</dbReference>
<dbReference type="Gramene" id="PGSC0003DMT400090014">
    <property type="protein sequence ID" value="PGSC0003DMT400090014"/>
    <property type="gene ID" value="PGSC0003DMG400039585"/>
</dbReference>
<evidence type="ECO:0000313" key="3">
    <source>
        <dbReference type="Proteomes" id="UP000011115"/>
    </source>
</evidence>
<organism evidence="2 3">
    <name type="scientific">Solanum tuberosum</name>
    <name type="common">Potato</name>
    <dbReference type="NCBI Taxonomy" id="4113"/>
    <lineage>
        <taxon>Eukaryota</taxon>
        <taxon>Viridiplantae</taxon>
        <taxon>Streptophyta</taxon>
        <taxon>Embryophyta</taxon>
        <taxon>Tracheophyta</taxon>
        <taxon>Spermatophyta</taxon>
        <taxon>Magnoliopsida</taxon>
        <taxon>eudicotyledons</taxon>
        <taxon>Gunneridae</taxon>
        <taxon>Pentapetalae</taxon>
        <taxon>asterids</taxon>
        <taxon>lamiids</taxon>
        <taxon>Solanales</taxon>
        <taxon>Solanaceae</taxon>
        <taxon>Solanoideae</taxon>
        <taxon>Solaneae</taxon>
        <taxon>Solanum</taxon>
    </lineage>
</organism>
<feature type="region of interest" description="Disordered" evidence="1">
    <location>
        <begin position="104"/>
        <end position="132"/>
    </location>
</feature>